<evidence type="ECO:0000256" key="6">
    <source>
        <dbReference type="SAM" id="Phobius"/>
    </source>
</evidence>
<dbReference type="Pfam" id="PF03073">
    <property type="entry name" value="TspO_MBR"/>
    <property type="match status" value="1"/>
</dbReference>
<feature type="transmembrane region" description="Helical" evidence="6">
    <location>
        <begin position="139"/>
        <end position="158"/>
    </location>
</feature>
<dbReference type="InterPro" id="IPR004307">
    <property type="entry name" value="TspO_MBR"/>
</dbReference>
<evidence type="ECO:0000256" key="5">
    <source>
        <dbReference type="ARBA" id="ARBA00023136"/>
    </source>
</evidence>
<dbReference type="AlphaFoldDB" id="A0A290Z2P2"/>
<comment type="subcellular location">
    <subcellularLocation>
        <location evidence="1">Membrane</location>
        <topology evidence="1">Multi-pass membrane protein</topology>
    </subcellularLocation>
</comment>
<dbReference type="RefSeq" id="WP_096492261.1">
    <property type="nucleotide sequence ID" value="NZ_CP023445.1"/>
</dbReference>
<evidence type="ECO:0000313" key="8">
    <source>
        <dbReference type="Proteomes" id="UP000218505"/>
    </source>
</evidence>
<dbReference type="CDD" id="cd15904">
    <property type="entry name" value="TSPO_MBR"/>
    <property type="match status" value="1"/>
</dbReference>
<feature type="transmembrane region" description="Helical" evidence="6">
    <location>
        <begin position="52"/>
        <end position="73"/>
    </location>
</feature>
<dbReference type="PANTHER" id="PTHR10057:SF0">
    <property type="entry name" value="TRANSLOCATOR PROTEIN"/>
    <property type="match status" value="1"/>
</dbReference>
<evidence type="ECO:0000256" key="4">
    <source>
        <dbReference type="ARBA" id="ARBA00022989"/>
    </source>
</evidence>
<evidence type="ECO:0000256" key="1">
    <source>
        <dbReference type="ARBA" id="ARBA00004141"/>
    </source>
</evidence>
<dbReference type="FunFam" id="1.20.1260.100:FF:000001">
    <property type="entry name" value="translocator protein 2"/>
    <property type="match status" value="1"/>
</dbReference>
<gene>
    <name evidence="7" type="ORF">CNX65_08430</name>
</gene>
<dbReference type="InterPro" id="IPR038330">
    <property type="entry name" value="TspO/MBR-related_sf"/>
</dbReference>
<dbReference type="Gene3D" id="1.20.1260.100">
    <property type="entry name" value="TspO/MBR protein"/>
    <property type="match status" value="1"/>
</dbReference>
<dbReference type="GO" id="GO:0016020">
    <property type="term" value="C:membrane"/>
    <property type="evidence" value="ECO:0007669"/>
    <property type="project" value="UniProtKB-SubCell"/>
</dbReference>
<protein>
    <submittedName>
        <fullName evidence="7">Tryptophan-rich sensory protein</fullName>
    </submittedName>
</protein>
<dbReference type="EMBL" id="CP023445">
    <property type="protein sequence ID" value="ATE53311.1"/>
    <property type="molecule type" value="Genomic_DNA"/>
</dbReference>
<keyword evidence="5 6" id="KW-0472">Membrane</keyword>
<dbReference type="KEGG" id="apre:CNX65_08430"/>
<dbReference type="PIRSF" id="PIRSF005859">
    <property type="entry name" value="PBR"/>
    <property type="match status" value="1"/>
</dbReference>
<name>A0A290Z2P2_9PSEU</name>
<feature type="transmembrane region" description="Helical" evidence="6">
    <location>
        <begin position="80"/>
        <end position="98"/>
    </location>
</feature>
<accession>A0A290Z2P2</accession>
<keyword evidence="4 6" id="KW-1133">Transmembrane helix</keyword>
<feature type="transmembrane region" description="Helical" evidence="6">
    <location>
        <begin position="104"/>
        <end position="127"/>
    </location>
</feature>
<evidence type="ECO:0000256" key="3">
    <source>
        <dbReference type="ARBA" id="ARBA00022692"/>
    </source>
</evidence>
<comment type="similarity">
    <text evidence="2">Belongs to the TspO/BZRP family.</text>
</comment>
<keyword evidence="3 6" id="KW-0812">Transmembrane</keyword>
<evidence type="ECO:0000313" key="7">
    <source>
        <dbReference type="EMBL" id="ATE53311.1"/>
    </source>
</evidence>
<organism evidence="7 8">
    <name type="scientific">Actinosynnema pretiosum</name>
    <dbReference type="NCBI Taxonomy" id="42197"/>
    <lineage>
        <taxon>Bacteria</taxon>
        <taxon>Bacillati</taxon>
        <taxon>Actinomycetota</taxon>
        <taxon>Actinomycetes</taxon>
        <taxon>Pseudonocardiales</taxon>
        <taxon>Pseudonocardiaceae</taxon>
        <taxon>Actinosynnema</taxon>
    </lineage>
</organism>
<keyword evidence="8" id="KW-1185">Reference proteome</keyword>
<dbReference type="GO" id="GO:0033013">
    <property type="term" value="P:tetrapyrrole metabolic process"/>
    <property type="evidence" value="ECO:0007669"/>
    <property type="project" value="UniProtKB-ARBA"/>
</dbReference>
<proteinExistence type="inferred from homology"/>
<dbReference type="Proteomes" id="UP000218505">
    <property type="component" value="Chromosome"/>
</dbReference>
<evidence type="ECO:0000256" key="2">
    <source>
        <dbReference type="ARBA" id="ARBA00007524"/>
    </source>
</evidence>
<reference evidence="7" key="1">
    <citation type="submission" date="2017-09" db="EMBL/GenBank/DDBJ databases">
        <title>Complete Genome Sequence of ansamitocin-producing Bacterium Actinosynnema pretiosum X47.</title>
        <authorList>
            <person name="Cao G."/>
            <person name="Zong G."/>
            <person name="Zhong C."/>
            <person name="Fu J."/>
        </authorList>
    </citation>
    <scope>NUCLEOTIDE SEQUENCE [LARGE SCALE GENOMIC DNA]</scope>
    <source>
        <strain evidence="7">X47</strain>
    </source>
</reference>
<dbReference type="PANTHER" id="PTHR10057">
    <property type="entry name" value="PERIPHERAL-TYPE BENZODIAZEPINE RECEPTOR"/>
    <property type="match status" value="1"/>
</dbReference>
<sequence length="159" mass="17028">MADLAARRHPVVGLAAFGAAVALVAVAGSLASMSAATEYQALETPSWAPPPWLFGPVWTVLYVMIAVSGWLFWKREGVRWELGLFAAQLVLNGLWTPLFFAADLYAVALADIVLLLASIVALIVVFLRRGHRASGLLLVPYLLWVGFATALNAAIVALN</sequence>